<comment type="caution">
    <text evidence="3">The sequence shown here is derived from an EMBL/GenBank/DDBJ whole genome shotgun (WGS) entry which is preliminary data.</text>
</comment>
<evidence type="ECO:0000259" key="2">
    <source>
        <dbReference type="Pfam" id="PF23041"/>
    </source>
</evidence>
<feature type="region of interest" description="Disordered" evidence="1">
    <location>
        <begin position="77"/>
        <end position="115"/>
    </location>
</feature>
<accession>A0A426ZRI6</accession>
<feature type="non-terminal residue" evidence="3">
    <location>
        <position position="1"/>
    </location>
</feature>
<dbReference type="PANTHER" id="PTHR33826:SF2">
    <property type="entry name" value="HYDROXYPROLINE-RICH GLYCOPROTEIN FAMILY PROTEIN"/>
    <property type="match status" value="1"/>
</dbReference>
<dbReference type="Pfam" id="PF23041">
    <property type="entry name" value="DUF7036"/>
    <property type="match status" value="1"/>
</dbReference>
<dbReference type="EMBL" id="AMZH03005354">
    <property type="protein sequence ID" value="RRT66636.1"/>
    <property type="molecule type" value="Genomic_DNA"/>
</dbReference>
<dbReference type="PANTHER" id="PTHR33826">
    <property type="entry name" value="F20B24.21"/>
    <property type="match status" value="1"/>
</dbReference>
<dbReference type="AlphaFoldDB" id="A0A426ZRI6"/>
<evidence type="ECO:0000313" key="3">
    <source>
        <dbReference type="EMBL" id="RRT66636.1"/>
    </source>
</evidence>
<feature type="domain" description="DUF7036" evidence="2">
    <location>
        <begin position="2"/>
        <end position="62"/>
    </location>
</feature>
<reference evidence="3 4" key="1">
    <citation type="journal article" date="2014" name="Agronomy (Basel)">
        <title>A Draft Genome Sequence for Ensete ventricosum, the Drought-Tolerant Tree Against Hunger.</title>
        <authorList>
            <person name="Harrison J."/>
            <person name="Moore K.A."/>
            <person name="Paszkiewicz K."/>
            <person name="Jones T."/>
            <person name="Grant M."/>
            <person name="Ambacheew D."/>
            <person name="Muzemil S."/>
            <person name="Studholme D.J."/>
        </authorList>
    </citation>
    <scope>NUCLEOTIDE SEQUENCE [LARGE SCALE GENOMIC DNA]</scope>
</reference>
<dbReference type="Proteomes" id="UP000287651">
    <property type="component" value="Unassembled WGS sequence"/>
</dbReference>
<feature type="compositionally biased region" description="Polar residues" evidence="1">
    <location>
        <begin position="77"/>
        <end position="88"/>
    </location>
</feature>
<organism evidence="3 4">
    <name type="scientific">Ensete ventricosum</name>
    <name type="common">Abyssinian banana</name>
    <name type="synonym">Musa ensete</name>
    <dbReference type="NCBI Taxonomy" id="4639"/>
    <lineage>
        <taxon>Eukaryota</taxon>
        <taxon>Viridiplantae</taxon>
        <taxon>Streptophyta</taxon>
        <taxon>Embryophyta</taxon>
        <taxon>Tracheophyta</taxon>
        <taxon>Spermatophyta</taxon>
        <taxon>Magnoliopsida</taxon>
        <taxon>Liliopsida</taxon>
        <taxon>Zingiberales</taxon>
        <taxon>Musaceae</taxon>
        <taxon>Ensete</taxon>
    </lineage>
</organism>
<feature type="compositionally biased region" description="Low complexity" evidence="1">
    <location>
        <begin position="98"/>
        <end position="115"/>
    </location>
</feature>
<evidence type="ECO:0000256" key="1">
    <source>
        <dbReference type="SAM" id="MobiDB-lite"/>
    </source>
</evidence>
<protein>
    <recommendedName>
        <fullName evidence="2">DUF7036 domain-containing protein</fullName>
    </recommendedName>
</protein>
<evidence type="ECO:0000313" key="4">
    <source>
        <dbReference type="Proteomes" id="UP000287651"/>
    </source>
</evidence>
<sequence length="222" mass="24148">QNLYVKLTNLEGSTIAPPTIVHTYIVLAVGNHQPSLPRLKQLAQNIQNSSEVNLGLNRTVFGKVKQIRLSSFLRDSLTSGHSNGSPSPASAPVTGMKQSAAPAPAPASQHSTAHAKAPLSFPAPLSDKKLITSMYLCSFRFRQDFSELGRRNTLCIGGFVAKKGRKICLFLGVDQQVYRKRDKAVPPPSLVRRETKERLASDANANGAFRVSSLIRVHTYDG</sequence>
<proteinExistence type="predicted"/>
<gene>
    <name evidence="3" type="ORF">B296_00015834</name>
</gene>
<name>A0A426ZRI6_ENSVE</name>
<dbReference type="InterPro" id="IPR055464">
    <property type="entry name" value="DUF7036"/>
</dbReference>